<keyword evidence="4" id="KW-0677">Repeat</keyword>
<dbReference type="GO" id="GO:0005743">
    <property type="term" value="C:mitochondrial inner membrane"/>
    <property type="evidence" value="ECO:0007669"/>
    <property type="project" value="UniProtKB-SubCell"/>
</dbReference>
<evidence type="ECO:0000313" key="11">
    <source>
        <dbReference type="EMBL" id="KAJ1921005.1"/>
    </source>
</evidence>
<proteinExistence type="inferred from homology"/>
<feature type="repeat" description="Solcar" evidence="9">
    <location>
        <begin position="245"/>
        <end position="335"/>
    </location>
</feature>
<evidence type="ECO:0000256" key="2">
    <source>
        <dbReference type="ARBA" id="ARBA00022448"/>
    </source>
</evidence>
<dbReference type="PROSITE" id="PS50920">
    <property type="entry name" value="SOLCAR"/>
    <property type="match status" value="3"/>
</dbReference>
<comment type="subcellular location">
    <subcellularLocation>
        <location evidence="1">Mitochondrion inner membrane</location>
        <topology evidence="1">Multi-pass membrane protein</topology>
    </subcellularLocation>
</comment>
<gene>
    <name evidence="11" type="primary">RIM2_1</name>
    <name evidence="11" type="ORF">IWQ60_006857</name>
</gene>
<dbReference type="EMBL" id="JANBPT010000428">
    <property type="protein sequence ID" value="KAJ1921005.1"/>
    <property type="molecule type" value="Genomic_DNA"/>
</dbReference>
<keyword evidence="3 9" id="KW-0812">Transmembrane</keyword>
<evidence type="ECO:0000313" key="12">
    <source>
        <dbReference type="Proteomes" id="UP001150569"/>
    </source>
</evidence>
<keyword evidence="6" id="KW-1133">Transmembrane helix</keyword>
<dbReference type="SUPFAM" id="SSF103506">
    <property type="entry name" value="Mitochondrial carrier"/>
    <property type="match status" value="1"/>
</dbReference>
<dbReference type="InterPro" id="IPR049562">
    <property type="entry name" value="SLC25A33/36-like"/>
</dbReference>
<dbReference type="Proteomes" id="UP001150569">
    <property type="component" value="Unassembled WGS sequence"/>
</dbReference>
<evidence type="ECO:0000256" key="7">
    <source>
        <dbReference type="ARBA" id="ARBA00023128"/>
    </source>
</evidence>
<dbReference type="InterPro" id="IPR002067">
    <property type="entry name" value="MCP"/>
</dbReference>
<dbReference type="Gene3D" id="1.50.40.10">
    <property type="entry name" value="Mitochondrial carrier domain"/>
    <property type="match status" value="1"/>
</dbReference>
<comment type="caution">
    <text evidence="11">The sequence shown here is derived from an EMBL/GenBank/DDBJ whole genome shotgun (WGS) entry which is preliminary data.</text>
</comment>
<dbReference type="InterPro" id="IPR023395">
    <property type="entry name" value="MCP_dom_sf"/>
</dbReference>
<keyword evidence="8 9" id="KW-0472">Membrane</keyword>
<evidence type="ECO:0000256" key="5">
    <source>
        <dbReference type="ARBA" id="ARBA00022792"/>
    </source>
</evidence>
<evidence type="ECO:0000256" key="10">
    <source>
        <dbReference type="RuleBase" id="RU000488"/>
    </source>
</evidence>
<keyword evidence="5" id="KW-0999">Mitochondrion inner membrane</keyword>
<reference evidence="11" key="1">
    <citation type="submission" date="2022-07" db="EMBL/GenBank/DDBJ databases">
        <title>Phylogenomic reconstructions and comparative analyses of Kickxellomycotina fungi.</title>
        <authorList>
            <person name="Reynolds N.K."/>
            <person name="Stajich J.E."/>
            <person name="Barry K."/>
            <person name="Grigoriev I.V."/>
            <person name="Crous P."/>
            <person name="Smith M.E."/>
        </authorList>
    </citation>
    <scope>NUCLEOTIDE SEQUENCE</scope>
    <source>
        <strain evidence="11">RSA 861</strain>
    </source>
</reference>
<evidence type="ECO:0000256" key="4">
    <source>
        <dbReference type="ARBA" id="ARBA00022737"/>
    </source>
</evidence>
<keyword evidence="7" id="KW-0496">Mitochondrion</keyword>
<feature type="repeat" description="Solcar" evidence="9">
    <location>
        <begin position="10"/>
        <end position="118"/>
    </location>
</feature>
<evidence type="ECO:0000256" key="6">
    <source>
        <dbReference type="ARBA" id="ARBA00022989"/>
    </source>
</evidence>
<protein>
    <submittedName>
        <fullName evidence="11">Pyrimidine nucleotide transporter, mitochondrial</fullName>
    </submittedName>
</protein>
<keyword evidence="12" id="KW-1185">Reference proteome</keyword>
<organism evidence="11 12">
    <name type="scientific">Tieghemiomyces parasiticus</name>
    <dbReference type="NCBI Taxonomy" id="78921"/>
    <lineage>
        <taxon>Eukaryota</taxon>
        <taxon>Fungi</taxon>
        <taxon>Fungi incertae sedis</taxon>
        <taxon>Zoopagomycota</taxon>
        <taxon>Kickxellomycotina</taxon>
        <taxon>Dimargaritomycetes</taxon>
        <taxon>Dimargaritales</taxon>
        <taxon>Dimargaritaceae</taxon>
        <taxon>Tieghemiomyces</taxon>
    </lineage>
</organism>
<dbReference type="InterPro" id="IPR018108">
    <property type="entry name" value="MCP_transmembrane"/>
</dbReference>
<dbReference type="PANTHER" id="PTHR45829:SF4">
    <property type="entry name" value="MITOCHONDRIAL CARRIER PROTEIN RIM2"/>
    <property type="match status" value="1"/>
</dbReference>
<evidence type="ECO:0000256" key="9">
    <source>
        <dbReference type="PROSITE-ProRule" id="PRU00282"/>
    </source>
</evidence>
<name>A0A9W8A1R8_9FUNG</name>
<dbReference type="PANTHER" id="PTHR45829">
    <property type="entry name" value="MITOCHONDRIAL CARRIER PROTEIN RIM2"/>
    <property type="match status" value="1"/>
</dbReference>
<dbReference type="AlphaFoldDB" id="A0A9W8A1R8"/>
<evidence type="ECO:0000256" key="3">
    <source>
        <dbReference type="ARBA" id="ARBA00022692"/>
    </source>
</evidence>
<evidence type="ECO:0000256" key="1">
    <source>
        <dbReference type="ARBA" id="ARBA00004448"/>
    </source>
</evidence>
<dbReference type="Pfam" id="PF00153">
    <property type="entry name" value="Mito_carr"/>
    <property type="match status" value="3"/>
</dbReference>
<evidence type="ECO:0000256" key="8">
    <source>
        <dbReference type="ARBA" id="ARBA00023136"/>
    </source>
</evidence>
<dbReference type="GO" id="GO:1990519">
    <property type="term" value="P:pyrimidine nucleotide import into mitochondrion"/>
    <property type="evidence" value="ECO:0007669"/>
    <property type="project" value="TreeGrafter"/>
</dbReference>
<accession>A0A9W8A1R8</accession>
<dbReference type="PRINTS" id="PR00926">
    <property type="entry name" value="MITOCARRIER"/>
</dbReference>
<keyword evidence="2 10" id="KW-0813">Transport</keyword>
<feature type="repeat" description="Solcar" evidence="9">
    <location>
        <begin position="127"/>
        <end position="216"/>
    </location>
</feature>
<dbReference type="GO" id="GO:0015218">
    <property type="term" value="F:pyrimidine nucleotide transmembrane transporter activity"/>
    <property type="evidence" value="ECO:0007669"/>
    <property type="project" value="InterPro"/>
</dbReference>
<dbReference type="OrthoDB" id="269120at2759"/>
<comment type="similarity">
    <text evidence="10">Belongs to the mitochondrial carrier (TC 2.A.29) family.</text>
</comment>
<sequence>MKKSGDVDTSINWAHFFGGGIGGTVGAVLTCPLEVVKTRLQSSDYRRRELALLKSTRPQQTTLAARLAQPVQMTFGVIHKVYTAEGIAGLFRGIGPNLVGVIPSRAISFATYGNAKRIYTELNGHHETALIHLSAAATAGVVTATATNPIWLVKTRMQLQSSQHGDGNRYRNSLHCLYRVAREEGLRGLYKGLSASYLGVTESAIQWVIYEQLKVMIRERKTRRLEALGNTTTATTIHNPTRTSKDWMEYFGAAGSAKLLAAVITYPHEVLRTRLRQAPPGGVGAAPYKGIVDCFTTILRYEGVTALYGGMTAHLLRTVPNAAIMFFCYEFVVQKFSPE</sequence>